<feature type="domain" description="Peptidase C39" evidence="13">
    <location>
        <begin position="16"/>
        <end position="133"/>
    </location>
</feature>
<dbReference type="Gene3D" id="3.90.70.10">
    <property type="entry name" value="Cysteine proteinases"/>
    <property type="match status" value="1"/>
</dbReference>
<evidence type="ECO:0000256" key="4">
    <source>
        <dbReference type="ARBA" id="ARBA00022692"/>
    </source>
</evidence>
<feature type="transmembrane region" description="Helical" evidence="10">
    <location>
        <begin position="272"/>
        <end position="293"/>
    </location>
</feature>
<evidence type="ECO:0000256" key="1">
    <source>
        <dbReference type="ARBA" id="ARBA00004651"/>
    </source>
</evidence>
<evidence type="ECO:0000256" key="2">
    <source>
        <dbReference type="ARBA" id="ARBA00022448"/>
    </source>
</evidence>
<dbReference type="GO" id="GO:0005524">
    <property type="term" value="F:ATP binding"/>
    <property type="evidence" value="ECO:0007669"/>
    <property type="project" value="UniProtKB-KW"/>
</dbReference>
<evidence type="ECO:0000259" key="11">
    <source>
        <dbReference type="PROSITE" id="PS50893"/>
    </source>
</evidence>
<keyword evidence="7" id="KW-0067">ATP-binding</keyword>
<keyword evidence="3" id="KW-1003">Cell membrane</keyword>
<dbReference type="GO" id="GO:0008234">
    <property type="term" value="F:cysteine-type peptidase activity"/>
    <property type="evidence" value="ECO:0007669"/>
    <property type="project" value="UniProtKB-KW"/>
</dbReference>
<dbReference type="InterPro" id="IPR011527">
    <property type="entry name" value="ABC1_TM_dom"/>
</dbReference>
<accession>A0A1I0DLM7</accession>
<evidence type="ECO:0000256" key="3">
    <source>
        <dbReference type="ARBA" id="ARBA00022475"/>
    </source>
</evidence>
<evidence type="ECO:0000259" key="13">
    <source>
        <dbReference type="PROSITE" id="PS50990"/>
    </source>
</evidence>
<keyword evidence="5" id="KW-0547">Nucleotide-binding</keyword>
<evidence type="ECO:0000256" key="9">
    <source>
        <dbReference type="ARBA" id="ARBA00023136"/>
    </source>
</evidence>
<evidence type="ECO:0000256" key="6">
    <source>
        <dbReference type="ARBA" id="ARBA00022807"/>
    </source>
</evidence>
<evidence type="ECO:0000256" key="5">
    <source>
        <dbReference type="ARBA" id="ARBA00022741"/>
    </source>
</evidence>
<feature type="domain" description="ABC transporter" evidence="11">
    <location>
        <begin position="477"/>
        <end position="710"/>
    </location>
</feature>
<dbReference type="PROSITE" id="PS00211">
    <property type="entry name" value="ABC_TRANSPORTER_1"/>
    <property type="match status" value="1"/>
</dbReference>
<gene>
    <name evidence="14" type="ORF">SAMN05216389_10926</name>
</gene>
<feature type="transmembrane region" description="Helical" evidence="10">
    <location>
        <begin position="418"/>
        <end position="436"/>
    </location>
</feature>
<dbReference type="InterPro" id="IPR036640">
    <property type="entry name" value="ABC1_TM_sf"/>
</dbReference>
<feature type="domain" description="ABC transmembrane type-1" evidence="12">
    <location>
        <begin position="165"/>
        <end position="444"/>
    </location>
</feature>
<proteinExistence type="predicted"/>
<dbReference type="SMART" id="SM00382">
    <property type="entry name" value="AAA"/>
    <property type="match status" value="1"/>
</dbReference>
<keyword evidence="6" id="KW-0378">Hydrolase</keyword>
<keyword evidence="8 10" id="KW-1133">Transmembrane helix</keyword>
<dbReference type="CDD" id="cd18555">
    <property type="entry name" value="ABC_6TM_T1SS_like"/>
    <property type="match status" value="1"/>
</dbReference>
<dbReference type="STRING" id="930131.SAMN05216389_10926"/>
<dbReference type="SUPFAM" id="SSF90123">
    <property type="entry name" value="ABC transporter transmembrane region"/>
    <property type="match status" value="1"/>
</dbReference>
<evidence type="ECO:0000313" key="14">
    <source>
        <dbReference type="EMBL" id="SET33379.1"/>
    </source>
</evidence>
<dbReference type="PROSITE" id="PS50929">
    <property type="entry name" value="ABC_TM1F"/>
    <property type="match status" value="1"/>
</dbReference>
<keyword evidence="15" id="KW-1185">Reference proteome</keyword>
<evidence type="ECO:0000259" key="12">
    <source>
        <dbReference type="PROSITE" id="PS50929"/>
    </source>
</evidence>
<evidence type="ECO:0000256" key="8">
    <source>
        <dbReference type="ARBA" id="ARBA00022989"/>
    </source>
</evidence>
<comment type="subcellular location">
    <subcellularLocation>
        <location evidence="1">Cell membrane</location>
        <topology evidence="1">Multi-pass membrane protein</topology>
    </subcellularLocation>
</comment>
<keyword evidence="6" id="KW-0788">Thiol protease</keyword>
<dbReference type="AlphaFoldDB" id="A0A1I0DLM7"/>
<dbReference type="FunFam" id="3.40.50.300:FF:000299">
    <property type="entry name" value="ABC transporter ATP-binding protein/permease"/>
    <property type="match status" value="1"/>
</dbReference>
<dbReference type="GO" id="GO:0140359">
    <property type="term" value="F:ABC-type transporter activity"/>
    <property type="evidence" value="ECO:0007669"/>
    <property type="project" value="InterPro"/>
</dbReference>
<dbReference type="InterPro" id="IPR003593">
    <property type="entry name" value="AAA+_ATPase"/>
</dbReference>
<dbReference type="InterPro" id="IPR027417">
    <property type="entry name" value="P-loop_NTPase"/>
</dbReference>
<dbReference type="SUPFAM" id="SSF52540">
    <property type="entry name" value="P-loop containing nucleoside triphosphate hydrolases"/>
    <property type="match status" value="1"/>
</dbReference>
<feature type="transmembrane region" description="Helical" evidence="10">
    <location>
        <begin position="385"/>
        <end position="406"/>
    </location>
</feature>
<dbReference type="PANTHER" id="PTHR24221">
    <property type="entry name" value="ATP-BINDING CASSETTE SUB-FAMILY B"/>
    <property type="match status" value="1"/>
</dbReference>
<protein>
    <submittedName>
        <fullName evidence="14">ABC-type bacteriocin/lantibiotic exporter, contains an N-terminal double-glycine peptidase domain</fullName>
    </submittedName>
</protein>
<evidence type="ECO:0000313" key="15">
    <source>
        <dbReference type="Proteomes" id="UP000198618"/>
    </source>
</evidence>
<dbReference type="Proteomes" id="UP000198618">
    <property type="component" value="Unassembled WGS sequence"/>
</dbReference>
<name>A0A1I0DLM7_9BACI</name>
<dbReference type="Pfam" id="PF00664">
    <property type="entry name" value="ABC_membrane"/>
    <property type="match status" value="1"/>
</dbReference>
<dbReference type="Pfam" id="PF03412">
    <property type="entry name" value="Peptidase_C39"/>
    <property type="match status" value="1"/>
</dbReference>
<dbReference type="InterPro" id="IPR005074">
    <property type="entry name" value="Peptidase_C39"/>
</dbReference>
<feature type="transmembrane region" description="Helical" evidence="10">
    <location>
        <begin position="161"/>
        <end position="186"/>
    </location>
</feature>
<dbReference type="PANTHER" id="PTHR24221:SF606">
    <property type="entry name" value="COLICIN V SECRETION-PROCESSING ATP-BINDING PROTEIN"/>
    <property type="match status" value="1"/>
</dbReference>
<dbReference type="Pfam" id="PF00005">
    <property type="entry name" value="ABC_tran"/>
    <property type="match status" value="1"/>
</dbReference>
<sequence length="717" mass="82074">MKSRIKTKRKVPLKRQIAQTDCAINCLSMILGYYKSYVSFHELQERLGGGRDGITLLALRNTATNIGFQTEVLKASEIKYIESPVIVYWDNYHYVVLEKIKKENYYVLDPALGRIVYSKEEFDIHFSNYYLVLKPNENFKRVKQKNVWLPYLKMTIEKPKILISILLWSLFIQLTTVAMPVISKFAIDEIVLPGDYEFLSAFFISIIGLILFQGVVSYLRGRFLANLRVHLDWRLMSRFFKHLIQLPFQYFQTRSFGDIVYRANSHVMIRELFSHQTIMSLLDSTLIIIILIYMTMNSVWLAACVVMFGLLNVLLLTSTQNKLKQRAEEELSEQSAFQDAQVETIYGIFGIKMAGVENKIYNQWQHLFRNVLVAFKRKEYFSNHVNAYMASLELAAPLMILGFALYQVQLGNITTGTMVAFYSLTGIFFGSVSSLIETAKSMVMMNTYLQRMNDVLDAPTDNIPEDCKQVEKLRGDIKLRNVSFSYTKYSQPVLKNISLDIQAGQKVAIVGPSGSGKSTLARMLLGLYEPDSGDIFYDENNLNQLDKQWLRRNIGVVPQDATLFNKSILHNISVYDEHPSMDSVAEAAKIAQIHDEIMEMPMGYYTPVSEMSMNISGGQKQRIMLARAILQRPSILLLDEATSSLDNLNEKGIDHHLSKMNCTRVVIAHRLSTIKDADLIIVLKNGEIEETGNHEELMRRNGYYSNLYSSNAEYAIT</sequence>
<dbReference type="GO" id="GO:0005886">
    <property type="term" value="C:plasma membrane"/>
    <property type="evidence" value="ECO:0007669"/>
    <property type="project" value="UniProtKB-SubCell"/>
</dbReference>
<dbReference type="Gene3D" id="1.20.1560.10">
    <property type="entry name" value="ABC transporter type 1, transmembrane domain"/>
    <property type="match status" value="1"/>
</dbReference>
<dbReference type="Gene3D" id="3.40.50.300">
    <property type="entry name" value="P-loop containing nucleotide triphosphate hydrolases"/>
    <property type="match status" value="1"/>
</dbReference>
<feature type="transmembrane region" description="Helical" evidence="10">
    <location>
        <begin position="299"/>
        <end position="317"/>
    </location>
</feature>
<dbReference type="InterPro" id="IPR003439">
    <property type="entry name" value="ABC_transporter-like_ATP-bd"/>
</dbReference>
<keyword evidence="6" id="KW-0645">Protease</keyword>
<evidence type="ECO:0000256" key="10">
    <source>
        <dbReference type="SAM" id="Phobius"/>
    </source>
</evidence>
<dbReference type="PROSITE" id="PS50990">
    <property type="entry name" value="PEPTIDASE_C39"/>
    <property type="match status" value="1"/>
</dbReference>
<organism evidence="14 15">
    <name type="scientific">Oceanobacillus limi</name>
    <dbReference type="NCBI Taxonomy" id="930131"/>
    <lineage>
        <taxon>Bacteria</taxon>
        <taxon>Bacillati</taxon>
        <taxon>Bacillota</taxon>
        <taxon>Bacilli</taxon>
        <taxon>Bacillales</taxon>
        <taxon>Bacillaceae</taxon>
        <taxon>Oceanobacillus</taxon>
    </lineage>
</organism>
<dbReference type="GO" id="GO:0034040">
    <property type="term" value="F:ATPase-coupled lipid transmembrane transporter activity"/>
    <property type="evidence" value="ECO:0007669"/>
    <property type="project" value="TreeGrafter"/>
</dbReference>
<dbReference type="InterPro" id="IPR017871">
    <property type="entry name" value="ABC_transporter-like_CS"/>
</dbReference>
<dbReference type="GO" id="GO:0016887">
    <property type="term" value="F:ATP hydrolysis activity"/>
    <property type="evidence" value="ECO:0007669"/>
    <property type="project" value="InterPro"/>
</dbReference>
<keyword evidence="9 10" id="KW-0472">Membrane</keyword>
<dbReference type="PROSITE" id="PS50893">
    <property type="entry name" value="ABC_TRANSPORTER_2"/>
    <property type="match status" value="1"/>
</dbReference>
<dbReference type="GO" id="GO:0006508">
    <property type="term" value="P:proteolysis"/>
    <property type="evidence" value="ECO:0007669"/>
    <property type="project" value="InterPro"/>
</dbReference>
<keyword evidence="4 10" id="KW-0812">Transmembrane</keyword>
<dbReference type="RefSeq" id="WP_244513490.1">
    <property type="nucleotide sequence ID" value="NZ_FOHE01000009.1"/>
</dbReference>
<evidence type="ECO:0000256" key="7">
    <source>
        <dbReference type="ARBA" id="ARBA00022840"/>
    </source>
</evidence>
<dbReference type="InterPro" id="IPR039421">
    <property type="entry name" value="Type_1_exporter"/>
</dbReference>
<dbReference type="EMBL" id="FOHE01000009">
    <property type="protein sequence ID" value="SET33379.1"/>
    <property type="molecule type" value="Genomic_DNA"/>
</dbReference>
<feature type="transmembrane region" description="Helical" evidence="10">
    <location>
        <begin position="198"/>
        <end position="219"/>
    </location>
</feature>
<reference evidence="14 15" key="1">
    <citation type="submission" date="2016-10" db="EMBL/GenBank/DDBJ databases">
        <authorList>
            <person name="de Groot N.N."/>
        </authorList>
    </citation>
    <scope>NUCLEOTIDE SEQUENCE [LARGE SCALE GENOMIC DNA]</scope>
    <source>
        <strain evidence="14 15">IBRC-M 10780</strain>
    </source>
</reference>
<keyword evidence="2" id="KW-0813">Transport</keyword>